<sequence length="433" mass="45838">MKPWIRDALNPGVRPREVGAWALFDFANSGYTTVVLTAVFNAYFVGVVAGNADWATLAWTAALSASYLIVMLAMPALGAWADARAAKKRLLLISTTGCVIATTALALVGPGDIWLAVAAIIISNVAFSVGESVAGAFLPELARPEALGRVSGWGWSFGYLGGMLTLGLSLAVVLSAQEVGRGPADFVPVTMLLTAGVFAVAALPVFLVLRERASPQRAAGAVAPVKGVFRQLLVSWRDTHHYPDFRRLLICGVWYQAGIAVVITLAAVYAEQEMGFSAPQIMTLVFLVNISATLGAFGFGYLQDRIGHRTTLALTLFGWIAMVLMAYFATADIGFWIAAGLAGICMGSSQSAGRAMIGALAPTARVTEFFALWGFATRLASIIGPITYGLVTWVTGGNHRLAILITGVFFVFGLLVLRKIDMVRGAALAKQIS</sequence>
<name>A0A5C0B1E7_9BURK</name>
<dbReference type="RefSeq" id="WP_148816741.1">
    <property type="nucleotide sequence ID" value="NZ_CP043046.1"/>
</dbReference>
<feature type="transmembrane region" description="Helical" evidence="6">
    <location>
        <begin position="281"/>
        <end position="302"/>
    </location>
</feature>
<feature type="transmembrane region" description="Helical" evidence="6">
    <location>
        <begin position="150"/>
        <end position="174"/>
    </location>
</feature>
<dbReference type="PROSITE" id="PS50850">
    <property type="entry name" value="MFS"/>
    <property type="match status" value="1"/>
</dbReference>
<dbReference type="Pfam" id="PF11700">
    <property type="entry name" value="ATG22"/>
    <property type="match status" value="1"/>
</dbReference>
<dbReference type="GO" id="GO:0012505">
    <property type="term" value="C:endomembrane system"/>
    <property type="evidence" value="ECO:0007669"/>
    <property type="project" value="UniProtKB-SubCell"/>
</dbReference>
<dbReference type="GO" id="GO:0022857">
    <property type="term" value="F:transmembrane transporter activity"/>
    <property type="evidence" value="ECO:0007669"/>
    <property type="project" value="InterPro"/>
</dbReference>
<dbReference type="OrthoDB" id="9768783at2"/>
<accession>A0A5C0B1E7</accession>
<dbReference type="Proteomes" id="UP000325161">
    <property type="component" value="Chromosome"/>
</dbReference>
<feature type="domain" description="Major facilitator superfamily (MFS) profile" evidence="7">
    <location>
        <begin position="244"/>
        <end position="433"/>
    </location>
</feature>
<feature type="transmembrane region" description="Helical" evidence="6">
    <location>
        <begin position="369"/>
        <end position="391"/>
    </location>
</feature>
<dbReference type="InterPro" id="IPR020846">
    <property type="entry name" value="MFS_dom"/>
</dbReference>
<proteinExistence type="predicted"/>
<comment type="subcellular location">
    <subcellularLocation>
        <location evidence="1">Endomembrane system</location>
        <topology evidence="1">Multi-pass membrane protein</topology>
    </subcellularLocation>
</comment>
<evidence type="ECO:0000256" key="3">
    <source>
        <dbReference type="ARBA" id="ARBA00022692"/>
    </source>
</evidence>
<feature type="transmembrane region" description="Helical" evidence="6">
    <location>
        <begin position="397"/>
        <end position="417"/>
    </location>
</feature>
<evidence type="ECO:0000256" key="1">
    <source>
        <dbReference type="ARBA" id="ARBA00004127"/>
    </source>
</evidence>
<feature type="transmembrane region" description="Helical" evidence="6">
    <location>
        <begin position="114"/>
        <end position="138"/>
    </location>
</feature>
<organism evidence="8 9">
    <name type="scientific">Pigmentiphaga aceris</name>
    <dbReference type="NCBI Taxonomy" id="1940612"/>
    <lineage>
        <taxon>Bacteria</taxon>
        <taxon>Pseudomonadati</taxon>
        <taxon>Pseudomonadota</taxon>
        <taxon>Betaproteobacteria</taxon>
        <taxon>Burkholderiales</taxon>
        <taxon>Alcaligenaceae</taxon>
        <taxon>Pigmentiphaga</taxon>
    </lineage>
</organism>
<dbReference type="KEGG" id="pacr:FXN63_19015"/>
<protein>
    <submittedName>
        <fullName evidence="8">MFS transporter</fullName>
    </submittedName>
</protein>
<keyword evidence="2" id="KW-0813">Transport</keyword>
<dbReference type="EMBL" id="CP043046">
    <property type="protein sequence ID" value="QEI07694.1"/>
    <property type="molecule type" value="Genomic_DNA"/>
</dbReference>
<dbReference type="InterPro" id="IPR036259">
    <property type="entry name" value="MFS_trans_sf"/>
</dbReference>
<dbReference type="Gene3D" id="1.20.1250.20">
    <property type="entry name" value="MFS general substrate transporter like domains"/>
    <property type="match status" value="2"/>
</dbReference>
<dbReference type="InterPro" id="IPR050495">
    <property type="entry name" value="ATG22/LtaA_families"/>
</dbReference>
<feature type="transmembrane region" description="Helical" evidence="6">
    <location>
        <begin position="335"/>
        <end position="357"/>
    </location>
</feature>
<evidence type="ECO:0000313" key="8">
    <source>
        <dbReference type="EMBL" id="QEI07694.1"/>
    </source>
</evidence>
<feature type="transmembrane region" description="Helical" evidence="6">
    <location>
        <begin position="57"/>
        <end position="78"/>
    </location>
</feature>
<dbReference type="InterPro" id="IPR024671">
    <property type="entry name" value="Atg22-like"/>
</dbReference>
<keyword evidence="9" id="KW-1185">Reference proteome</keyword>
<evidence type="ECO:0000256" key="4">
    <source>
        <dbReference type="ARBA" id="ARBA00022989"/>
    </source>
</evidence>
<keyword evidence="5 6" id="KW-0472">Membrane</keyword>
<feature type="transmembrane region" description="Helical" evidence="6">
    <location>
        <begin position="186"/>
        <end position="209"/>
    </location>
</feature>
<keyword evidence="4 6" id="KW-1133">Transmembrane helix</keyword>
<dbReference type="PANTHER" id="PTHR23519:SF1">
    <property type="entry name" value="AUTOPHAGY-RELATED PROTEIN 22"/>
    <property type="match status" value="1"/>
</dbReference>
<evidence type="ECO:0000259" key="7">
    <source>
        <dbReference type="PROSITE" id="PS50850"/>
    </source>
</evidence>
<evidence type="ECO:0000313" key="9">
    <source>
        <dbReference type="Proteomes" id="UP000325161"/>
    </source>
</evidence>
<feature type="transmembrane region" description="Helical" evidence="6">
    <location>
        <begin position="90"/>
        <end position="108"/>
    </location>
</feature>
<dbReference type="PANTHER" id="PTHR23519">
    <property type="entry name" value="AUTOPHAGY-RELATED PROTEIN 22"/>
    <property type="match status" value="1"/>
</dbReference>
<evidence type="ECO:0000256" key="6">
    <source>
        <dbReference type="SAM" id="Phobius"/>
    </source>
</evidence>
<keyword evidence="3 6" id="KW-0812">Transmembrane</keyword>
<dbReference type="SUPFAM" id="SSF103473">
    <property type="entry name" value="MFS general substrate transporter"/>
    <property type="match status" value="1"/>
</dbReference>
<dbReference type="AlphaFoldDB" id="A0A5C0B1E7"/>
<evidence type="ECO:0000256" key="5">
    <source>
        <dbReference type="ARBA" id="ARBA00023136"/>
    </source>
</evidence>
<feature type="transmembrane region" description="Helical" evidence="6">
    <location>
        <begin position="311"/>
        <end position="329"/>
    </location>
</feature>
<reference evidence="8 9" key="1">
    <citation type="submission" date="2019-08" db="EMBL/GenBank/DDBJ databases">
        <title>Amphibian skin-associated Pigmentiphaga: genome sequence and occurrence across geography and hosts.</title>
        <authorList>
            <person name="Bletz M.C."/>
            <person name="Bunk B."/>
            <person name="Sproeer C."/>
            <person name="Biwer P."/>
            <person name="Reiter S."/>
            <person name="Rabemananjara F.C.E."/>
            <person name="Schulz S."/>
            <person name="Overmann J."/>
            <person name="Vences M."/>
        </authorList>
    </citation>
    <scope>NUCLEOTIDE SEQUENCE [LARGE SCALE GENOMIC DNA]</scope>
    <source>
        <strain evidence="8 9">Mada1488</strain>
    </source>
</reference>
<feature type="transmembrane region" description="Helical" evidence="6">
    <location>
        <begin position="248"/>
        <end position="269"/>
    </location>
</feature>
<gene>
    <name evidence="8" type="ORF">FXN63_19015</name>
</gene>
<evidence type="ECO:0000256" key="2">
    <source>
        <dbReference type="ARBA" id="ARBA00022448"/>
    </source>
</evidence>
<feature type="transmembrane region" description="Helical" evidence="6">
    <location>
        <begin position="21"/>
        <end position="45"/>
    </location>
</feature>